<reference evidence="6 7" key="1">
    <citation type="submission" date="2020-04" db="EMBL/GenBank/DDBJ databases">
        <authorList>
            <person name="De Canck E."/>
        </authorList>
    </citation>
    <scope>NUCLEOTIDE SEQUENCE [LARGE SCALE GENOMIC DNA]</scope>
    <source>
        <strain evidence="6 7">LMG 3441</strain>
    </source>
</reference>
<dbReference type="InterPro" id="IPR036388">
    <property type="entry name" value="WH-like_DNA-bd_sf"/>
</dbReference>
<dbReference type="SUPFAM" id="SSF46785">
    <property type="entry name" value="Winged helix' DNA-binding domain"/>
    <property type="match status" value="1"/>
</dbReference>
<keyword evidence="4" id="KW-0804">Transcription</keyword>
<dbReference type="InterPro" id="IPR036390">
    <property type="entry name" value="WH_DNA-bd_sf"/>
</dbReference>
<sequence>MISLALRYFLEVARSGSIAGAASAQHVAASAVSRQIAKLEDSLGIVLFERQARGMELSEAGRQLAAYANAAALEADRVTTQIRQRGHLGDVTIRLACTEGFAHRFLPLSMAEFKRVRPEARFHLHVDRPEEVTRHILEGLSQIALRYTTAQDDRLKTELLTRAPVYAVMCRNHPLAGRRSINMRELSEYPLSVGDHGTTVRQLFDSACANAGLHIEPAYVSNHSAAFLPMLPGSRIVALSGYLTLLGHGGGEKLAGVPFTNPEMRQRSIQMLTLQGRTLPTLAREFMAFMAERLTAAPRSPEVADAQGWA</sequence>
<dbReference type="GO" id="GO:0005829">
    <property type="term" value="C:cytosol"/>
    <property type="evidence" value="ECO:0007669"/>
    <property type="project" value="TreeGrafter"/>
</dbReference>
<dbReference type="SUPFAM" id="SSF53850">
    <property type="entry name" value="Periplasmic binding protein-like II"/>
    <property type="match status" value="1"/>
</dbReference>
<comment type="similarity">
    <text evidence="1">Belongs to the LysR transcriptional regulatory family.</text>
</comment>
<evidence type="ECO:0000256" key="3">
    <source>
        <dbReference type="ARBA" id="ARBA00023125"/>
    </source>
</evidence>
<proteinExistence type="inferred from homology"/>
<evidence type="ECO:0000313" key="7">
    <source>
        <dbReference type="Proteomes" id="UP000494269"/>
    </source>
</evidence>
<dbReference type="GO" id="GO:0003700">
    <property type="term" value="F:DNA-binding transcription factor activity"/>
    <property type="evidence" value="ECO:0007669"/>
    <property type="project" value="InterPro"/>
</dbReference>
<evidence type="ECO:0000256" key="1">
    <source>
        <dbReference type="ARBA" id="ARBA00009437"/>
    </source>
</evidence>
<dbReference type="PROSITE" id="PS50931">
    <property type="entry name" value="HTH_LYSR"/>
    <property type="match status" value="1"/>
</dbReference>
<dbReference type="Gene3D" id="1.10.10.10">
    <property type="entry name" value="Winged helix-like DNA-binding domain superfamily/Winged helix DNA-binding domain"/>
    <property type="match status" value="1"/>
</dbReference>
<dbReference type="InterPro" id="IPR050950">
    <property type="entry name" value="HTH-type_LysR_regulators"/>
</dbReference>
<evidence type="ECO:0000313" key="6">
    <source>
        <dbReference type="EMBL" id="CAB3656651.1"/>
    </source>
</evidence>
<dbReference type="InterPro" id="IPR005119">
    <property type="entry name" value="LysR_subst-bd"/>
</dbReference>
<dbReference type="AlphaFoldDB" id="A0A6S6Z447"/>
<keyword evidence="3" id="KW-0238">DNA-binding</keyword>
<dbReference type="FunFam" id="1.10.10.10:FF:000001">
    <property type="entry name" value="LysR family transcriptional regulator"/>
    <property type="match status" value="1"/>
</dbReference>
<dbReference type="PANTHER" id="PTHR30419">
    <property type="entry name" value="HTH-TYPE TRANSCRIPTIONAL REGULATOR YBHD"/>
    <property type="match status" value="1"/>
</dbReference>
<dbReference type="InterPro" id="IPR000847">
    <property type="entry name" value="LysR_HTH_N"/>
</dbReference>
<keyword evidence="2" id="KW-0805">Transcription regulation</keyword>
<dbReference type="GO" id="GO:0003677">
    <property type="term" value="F:DNA binding"/>
    <property type="evidence" value="ECO:0007669"/>
    <property type="project" value="UniProtKB-KW"/>
</dbReference>
<accession>A0A6S6Z447</accession>
<keyword evidence="7" id="KW-1185">Reference proteome</keyword>
<dbReference type="RefSeq" id="WP_175168550.1">
    <property type="nucleotide sequence ID" value="NZ_CADIJQ010000001.1"/>
</dbReference>
<dbReference type="Pfam" id="PF00126">
    <property type="entry name" value="HTH_1"/>
    <property type="match status" value="1"/>
</dbReference>
<dbReference type="Pfam" id="PF03466">
    <property type="entry name" value="LysR_substrate"/>
    <property type="match status" value="1"/>
</dbReference>
<dbReference type="PANTHER" id="PTHR30419:SF8">
    <property type="entry name" value="NITROGEN ASSIMILATION TRANSCRIPTIONAL ACTIVATOR-RELATED"/>
    <property type="match status" value="1"/>
</dbReference>
<evidence type="ECO:0000256" key="2">
    <source>
        <dbReference type="ARBA" id="ARBA00023015"/>
    </source>
</evidence>
<evidence type="ECO:0000256" key="4">
    <source>
        <dbReference type="ARBA" id="ARBA00023163"/>
    </source>
</evidence>
<feature type="domain" description="HTH lysR-type" evidence="5">
    <location>
        <begin position="1"/>
        <end position="58"/>
    </location>
</feature>
<name>A0A6S6Z447_9BURK</name>
<protein>
    <submittedName>
        <fullName evidence="6">HTH-type transcriptional regulator GltC</fullName>
    </submittedName>
</protein>
<dbReference type="EMBL" id="CADIJQ010000001">
    <property type="protein sequence ID" value="CAB3656651.1"/>
    <property type="molecule type" value="Genomic_DNA"/>
</dbReference>
<evidence type="ECO:0000259" key="5">
    <source>
        <dbReference type="PROSITE" id="PS50931"/>
    </source>
</evidence>
<dbReference type="Gene3D" id="3.40.190.290">
    <property type="match status" value="1"/>
</dbReference>
<gene>
    <name evidence="6" type="primary">gltC_2</name>
    <name evidence="6" type="ORF">LMG3441_00329</name>
</gene>
<organism evidence="6 7">
    <name type="scientific">Achromobacter kerstersii</name>
    <dbReference type="NCBI Taxonomy" id="1353890"/>
    <lineage>
        <taxon>Bacteria</taxon>
        <taxon>Pseudomonadati</taxon>
        <taxon>Pseudomonadota</taxon>
        <taxon>Betaproteobacteria</taxon>
        <taxon>Burkholderiales</taxon>
        <taxon>Alcaligenaceae</taxon>
        <taxon>Achromobacter</taxon>
    </lineage>
</organism>
<dbReference type="Proteomes" id="UP000494269">
    <property type="component" value="Unassembled WGS sequence"/>
</dbReference>